<name>A0A0L0N5Y0_TOLOC</name>
<dbReference type="EMBL" id="LFRF01000020">
    <property type="protein sequence ID" value="KND89240.1"/>
    <property type="molecule type" value="Genomic_DNA"/>
</dbReference>
<dbReference type="PANTHER" id="PTHR21310:SF15">
    <property type="entry name" value="AMINOGLYCOSIDE PHOSPHOTRANSFERASE DOMAIN-CONTAINING PROTEIN"/>
    <property type="match status" value="1"/>
</dbReference>
<dbReference type="AlphaFoldDB" id="A0A0L0N5Y0"/>
<organism evidence="2 3">
    <name type="scientific">Tolypocladium ophioglossoides (strain CBS 100239)</name>
    <name type="common">Snaketongue truffleclub</name>
    <name type="synonym">Elaphocordyceps ophioglossoides</name>
    <dbReference type="NCBI Taxonomy" id="1163406"/>
    <lineage>
        <taxon>Eukaryota</taxon>
        <taxon>Fungi</taxon>
        <taxon>Dikarya</taxon>
        <taxon>Ascomycota</taxon>
        <taxon>Pezizomycotina</taxon>
        <taxon>Sordariomycetes</taxon>
        <taxon>Hypocreomycetidae</taxon>
        <taxon>Hypocreales</taxon>
        <taxon>Ophiocordycipitaceae</taxon>
        <taxon>Tolypocladium</taxon>
    </lineage>
</organism>
<dbReference type="OrthoDB" id="4913052at2759"/>
<comment type="caution">
    <text evidence="2">The sequence shown here is derived from an EMBL/GenBank/DDBJ whole genome shotgun (WGS) entry which is preliminary data.</text>
</comment>
<keyword evidence="3" id="KW-1185">Reference proteome</keyword>
<evidence type="ECO:0000313" key="2">
    <source>
        <dbReference type="EMBL" id="KND89240.1"/>
    </source>
</evidence>
<dbReference type="STRING" id="1163406.A0A0L0N5Y0"/>
<accession>A0A0L0N5Y0</accession>
<reference evidence="2 3" key="1">
    <citation type="journal article" date="2015" name="BMC Genomics">
        <title>The genome of the truffle-parasite Tolypocladium ophioglossoides and the evolution of antifungal peptaibiotics.</title>
        <authorList>
            <person name="Quandt C.A."/>
            <person name="Bushley K.E."/>
            <person name="Spatafora J.W."/>
        </authorList>
    </citation>
    <scope>NUCLEOTIDE SEQUENCE [LARGE SCALE GENOMIC DNA]</scope>
    <source>
        <strain evidence="2 3">CBS 100239</strain>
    </source>
</reference>
<dbReference type="PANTHER" id="PTHR21310">
    <property type="entry name" value="AMINOGLYCOSIDE PHOSPHOTRANSFERASE-RELATED-RELATED"/>
    <property type="match status" value="1"/>
</dbReference>
<dbReference type="Gene3D" id="3.90.1200.10">
    <property type="match status" value="1"/>
</dbReference>
<dbReference type="InterPro" id="IPR035896">
    <property type="entry name" value="AN1-like_Znf"/>
</dbReference>
<dbReference type="InterPro" id="IPR011009">
    <property type="entry name" value="Kinase-like_dom_sf"/>
</dbReference>
<dbReference type="Proteomes" id="UP000036947">
    <property type="component" value="Unassembled WGS sequence"/>
</dbReference>
<dbReference type="SUPFAM" id="SSF118310">
    <property type="entry name" value="AN1-like Zinc finger"/>
    <property type="match status" value="1"/>
</dbReference>
<dbReference type="InterPro" id="IPR002575">
    <property type="entry name" value="Aminoglycoside_PTrfase"/>
</dbReference>
<dbReference type="Gene3D" id="4.10.1110.10">
    <property type="entry name" value="AN1-like Zinc finger"/>
    <property type="match status" value="1"/>
</dbReference>
<feature type="domain" description="Aminoglycoside phosphotransferase" evidence="1">
    <location>
        <begin position="150"/>
        <end position="388"/>
    </location>
</feature>
<dbReference type="Pfam" id="PF01636">
    <property type="entry name" value="APH"/>
    <property type="match status" value="1"/>
</dbReference>
<dbReference type="SUPFAM" id="SSF56112">
    <property type="entry name" value="Protein kinase-like (PK-like)"/>
    <property type="match status" value="1"/>
</dbReference>
<dbReference type="InterPro" id="IPR051678">
    <property type="entry name" value="AGP_Transferase"/>
</dbReference>
<evidence type="ECO:0000259" key="1">
    <source>
        <dbReference type="Pfam" id="PF01636"/>
    </source>
</evidence>
<sequence>MHSCQLDSFAHTTIIAFLIDDKRPQGNFFAILNLVSVVYQRTMAPRFFSCSVPECERPSVRAVGGCDSCSRHLCLTHLSPSSHKCAEILDDATYVSQIVAEIDRLRSQINDAAVCELASRLNGGRGCSIEHSSKVGPGALMGSANYHARIRFHDGSPSWLLRVPRVASFAVGLPDSLAEYLILSEYATLKFLETTAVPAPRAFGYGIRGFGTDHGVGVSFLLMEELPGKPWTGDGVCGSQATRDEKAKVWNALADILGELAKHPFPKAGSLCFQSSSIEVSAVASDRFVVLTPEGPFGNSIAYYTAFAEQYLTLIADGQLYAEYPVDAYLTYRFLKDNAAQLAQQSAEAQTPEKFFLKHVDDKGDHLLVDENLNITGIIDWQMARVVPLREAFGPSLATADMSSLCGGKVSLSVDDVALAGALEKKGYREQAGCMADEKVRRFFWGLALETKWSYALPLANAILRAFGVDQDWTQWRETALREYEADERLKCLVDSANLASSS</sequence>
<evidence type="ECO:0000313" key="3">
    <source>
        <dbReference type="Proteomes" id="UP000036947"/>
    </source>
</evidence>
<gene>
    <name evidence="2" type="ORF">TOPH_06163</name>
</gene>
<proteinExistence type="predicted"/>
<protein>
    <recommendedName>
        <fullName evidence="1">Aminoglycoside phosphotransferase domain-containing protein</fullName>
    </recommendedName>
</protein>